<protein>
    <submittedName>
        <fullName evidence="7">Vacuolar protein sorting-associated protein</fullName>
    </submittedName>
</protein>
<dbReference type="SUPFAM" id="SSF140111">
    <property type="entry name" value="Endosomal sorting complex assembly domain"/>
    <property type="match status" value="1"/>
</dbReference>
<dbReference type="EMBL" id="CP001574">
    <property type="protein sequence ID" value="ACO68456.1"/>
    <property type="molecule type" value="Genomic_DNA"/>
</dbReference>
<dbReference type="eggNOG" id="KOG3284">
    <property type="taxonomic scope" value="Eukaryota"/>
</dbReference>
<dbReference type="Proteomes" id="UP000002009">
    <property type="component" value="Chromosome 1"/>
</dbReference>
<organism evidence="7 8">
    <name type="scientific">Micromonas commoda (strain RCC299 / NOUM17 / CCMP2709)</name>
    <name type="common">Picoplanktonic green alga</name>
    <dbReference type="NCBI Taxonomy" id="296587"/>
    <lineage>
        <taxon>Eukaryota</taxon>
        <taxon>Viridiplantae</taxon>
        <taxon>Chlorophyta</taxon>
        <taxon>Mamiellophyceae</taxon>
        <taxon>Mamiellales</taxon>
        <taxon>Mamiellaceae</taxon>
        <taxon>Micromonas</taxon>
    </lineage>
</organism>
<dbReference type="InterPro" id="IPR017899">
    <property type="entry name" value="VPS28_C"/>
</dbReference>
<dbReference type="KEGG" id="mis:MICPUN_113355"/>
<dbReference type="InterPro" id="IPR007143">
    <property type="entry name" value="Vps28"/>
</dbReference>
<dbReference type="InParanoid" id="C1FDV0"/>
<evidence type="ECO:0000313" key="7">
    <source>
        <dbReference type="EMBL" id="ACO68456.1"/>
    </source>
</evidence>
<sequence length="247" mass="27788">MDVLLLVDEDPFVSRTERLANLYSLIRSVERLETAYVNSAAHAGAYEAACSELITKYKTLRNALVDTVPDVHRFMQVEDSPPAICCNAHDDLLCGVTLFIGCASVFCISSRILSWRISMSARDVFATARHRLQIGMPATVEHRVVHLGEPPSAVSVAECVHNYIAKDQVAPYLSDLLTSLYKVRQLPTDFSGTTFVRRWTVQLDKMRASDELGEDEIRQLLYDTENSYNAFMRLLGGHEQHVLQHQS</sequence>
<evidence type="ECO:0000256" key="4">
    <source>
        <dbReference type="ARBA" id="ARBA00022927"/>
    </source>
</evidence>
<dbReference type="InterPro" id="IPR037202">
    <property type="entry name" value="ESCRT_assembly_dom"/>
</dbReference>
<evidence type="ECO:0000256" key="1">
    <source>
        <dbReference type="ARBA" id="ARBA00004177"/>
    </source>
</evidence>
<keyword evidence="3" id="KW-0967">Endosome</keyword>
<keyword evidence="2 5" id="KW-0813">Transport</keyword>
<dbReference type="PANTHER" id="PTHR12937">
    <property type="entry name" value="VACUOLAR PROTEIN SORTING 28, ISOFORM 2 VPS28"/>
    <property type="match status" value="1"/>
</dbReference>
<evidence type="ECO:0000256" key="2">
    <source>
        <dbReference type="ARBA" id="ARBA00022448"/>
    </source>
</evidence>
<proteinExistence type="inferred from homology"/>
<dbReference type="GO" id="GO:0043328">
    <property type="term" value="P:protein transport to vacuole involved in ubiquitin-dependent protein catabolic process via the multivesicular body sorting pathway"/>
    <property type="evidence" value="ECO:0007669"/>
    <property type="project" value="TreeGrafter"/>
</dbReference>
<dbReference type="Pfam" id="PF03997">
    <property type="entry name" value="VPS28"/>
    <property type="match status" value="2"/>
</dbReference>
<dbReference type="OMA" id="NAREREX"/>
<dbReference type="STRING" id="296587.C1FDV0"/>
<dbReference type="OrthoDB" id="1744952at2759"/>
<accession>C1FDV0</accession>
<dbReference type="Gene3D" id="1.20.120.1130">
    <property type="match status" value="1"/>
</dbReference>
<name>C1FDV0_MICCC</name>
<dbReference type="PROSITE" id="PS51310">
    <property type="entry name" value="VPS28_C"/>
    <property type="match status" value="1"/>
</dbReference>
<keyword evidence="8" id="KW-1185">Reference proteome</keyword>
<dbReference type="SUPFAM" id="SSF140427">
    <property type="entry name" value="VPS28 C-terminal domain-like"/>
    <property type="match status" value="1"/>
</dbReference>
<comment type="similarity">
    <text evidence="5">Belongs to the VPS28 family.</text>
</comment>
<gene>
    <name evidence="7" type="primary">VPS28</name>
    <name evidence="7" type="ORF">MICPUN_113355</name>
</gene>
<evidence type="ECO:0000313" key="8">
    <source>
        <dbReference type="Proteomes" id="UP000002009"/>
    </source>
</evidence>
<evidence type="ECO:0000256" key="3">
    <source>
        <dbReference type="ARBA" id="ARBA00022753"/>
    </source>
</evidence>
<dbReference type="RefSeq" id="XP_002507198.1">
    <property type="nucleotide sequence ID" value="XM_002507152.1"/>
</dbReference>
<dbReference type="AlphaFoldDB" id="C1FDV0"/>
<dbReference type="PANTHER" id="PTHR12937:SF0">
    <property type="entry name" value="VACUOLAR PROTEIN SORTING-ASSOCIATED PROTEIN 28 HOMOLOG"/>
    <property type="match status" value="1"/>
</dbReference>
<feature type="domain" description="VPS28 C-terminal" evidence="6">
    <location>
        <begin position="140"/>
        <end position="236"/>
    </location>
</feature>
<dbReference type="InterPro" id="IPR038358">
    <property type="entry name" value="VPS28_N_sf"/>
</dbReference>
<dbReference type="GeneID" id="8250511"/>
<dbReference type="GO" id="GO:0044877">
    <property type="term" value="F:protein-containing complex binding"/>
    <property type="evidence" value="ECO:0007669"/>
    <property type="project" value="TreeGrafter"/>
</dbReference>
<dbReference type="Gene3D" id="1.20.1440.200">
    <property type="match status" value="1"/>
</dbReference>
<comment type="subcellular location">
    <subcellularLocation>
        <location evidence="1">Endosome</location>
    </subcellularLocation>
</comment>
<dbReference type="FunCoup" id="C1FDV0">
    <property type="interactions" value="1902"/>
</dbReference>
<evidence type="ECO:0000259" key="6">
    <source>
        <dbReference type="PROSITE" id="PS51310"/>
    </source>
</evidence>
<evidence type="ECO:0000256" key="5">
    <source>
        <dbReference type="PROSITE-ProRule" id="PRU00642"/>
    </source>
</evidence>
<reference evidence="7 8" key="1">
    <citation type="journal article" date="2009" name="Science">
        <title>Green evolution and dynamic adaptations revealed by genomes of the marine picoeukaryotes Micromonas.</title>
        <authorList>
            <person name="Worden A.Z."/>
            <person name="Lee J.H."/>
            <person name="Mock T."/>
            <person name="Rouze P."/>
            <person name="Simmons M.P."/>
            <person name="Aerts A.L."/>
            <person name="Allen A.E."/>
            <person name="Cuvelier M.L."/>
            <person name="Derelle E."/>
            <person name="Everett M.V."/>
            <person name="Foulon E."/>
            <person name="Grimwood J."/>
            <person name="Gundlach H."/>
            <person name="Henrissat B."/>
            <person name="Napoli C."/>
            <person name="McDonald S.M."/>
            <person name="Parker M.S."/>
            <person name="Rombauts S."/>
            <person name="Salamov A."/>
            <person name="Von Dassow P."/>
            <person name="Badger J.H."/>
            <person name="Coutinho P.M."/>
            <person name="Demir E."/>
            <person name="Dubchak I."/>
            <person name="Gentemann C."/>
            <person name="Eikrem W."/>
            <person name="Gready J.E."/>
            <person name="John U."/>
            <person name="Lanier W."/>
            <person name="Lindquist E.A."/>
            <person name="Lucas S."/>
            <person name="Mayer K.F."/>
            <person name="Moreau H."/>
            <person name="Not F."/>
            <person name="Otillar R."/>
            <person name="Panaud O."/>
            <person name="Pangilinan J."/>
            <person name="Paulsen I."/>
            <person name="Piegu B."/>
            <person name="Poliakov A."/>
            <person name="Robbens S."/>
            <person name="Schmutz J."/>
            <person name="Toulza E."/>
            <person name="Wyss T."/>
            <person name="Zelensky A."/>
            <person name="Zhou K."/>
            <person name="Armbrust E.V."/>
            <person name="Bhattacharya D."/>
            <person name="Goodenough U.W."/>
            <person name="Van de Peer Y."/>
            <person name="Grigoriev I.V."/>
        </authorList>
    </citation>
    <scope>NUCLEOTIDE SEQUENCE [LARGE SCALE GENOMIC DNA]</scope>
    <source>
        <strain evidence="8">RCC299 / NOUM17</strain>
    </source>
</reference>
<keyword evidence="4 5" id="KW-0653">Protein transport</keyword>
<dbReference type="GO" id="GO:0000813">
    <property type="term" value="C:ESCRT I complex"/>
    <property type="evidence" value="ECO:0007669"/>
    <property type="project" value="InterPro"/>
</dbReference>
<dbReference type="InterPro" id="IPR037206">
    <property type="entry name" value="VPS28_C_sf"/>
</dbReference>